<reference evidence="1 2" key="1">
    <citation type="journal article" date="2018" name="Int. J. Syst. Evol. Microbiol.">
        <title>Uliginosibacterium sediminicola sp. nov., isolated from freshwater sediment.</title>
        <authorList>
            <person name="Hwang W.M."/>
            <person name="Kim S.M."/>
            <person name="Kang K."/>
            <person name="Ahn T.Y."/>
        </authorList>
    </citation>
    <scope>NUCLEOTIDE SEQUENCE [LARGE SCALE GENOMIC DNA]</scope>
    <source>
        <strain evidence="1 2">M1-21</strain>
    </source>
</reference>
<dbReference type="RefSeq" id="WP_345919427.1">
    <property type="nucleotide sequence ID" value="NZ_JBDIVE010000004.1"/>
</dbReference>
<organism evidence="1 2">
    <name type="scientific">Uliginosibacterium sediminicola</name>
    <dbReference type="NCBI Taxonomy" id="2024550"/>
    <lineage>
        <taxon>Bacteria</taxon>
        <taxon>Pseudomonadati</taxon>
        <taxon>Pseudomonadota</taxon>
        <taxon>Betaproteobacteria</taxon>
        <taxon>Rhodocyclales</taxon>
        <taxon>Zoogloeaceae</taxon>
        <taxon>Uliginosibacterium</taxon>
    </lineage>
</organism>
<evidence type="ECO:0000313" key="2">
    <source>
        <dbReference type="Proteomes" id="UP001410394"/>
    </source>
</evidence>
<evidence type="ECO:0000313" key="1">
    <source>
        <dbReference type="EMBL" id="MEN3068655.1"/>
    </source>
</evidence>
<sequence length="223" mass="25047">MQNKLQELKDLHEKGLITDEVYAEQQRVIVSSLIGAAENQEAPSQAATQGVIKAERPLWQQLLMSAFVVSAGVWILYQFSDQRGKDTINQIASHTGLGAQIIPWPDRADTVLRNLIPQNQQLLARSVQSIAHPTGTEPQFERFTVTKLNDQVQVEFVIAWKGGFVGNSYETTVLWEIDKNSHIAARVTSDSAMTEIDSRHKEVLDDFFRTKVYPSFYKGISSS</sequence>
<comment type="caution">
    <text evidence="1">The sequence shown here is derived from an EMBL/GenBank/DDBJ whole genome shotgun (WGS) entry which is preliminary data.</text>
</comment>
<gene>
    <name evidence="1" type="ORF">ABDB84_09215</name>
</gene>
<dbReference type="Proteomes" id="UP001410394">
    <property type="component" value="Unassembled WGS sequence"/>
</dbReference>
<dbReference type="EMBL" id="JBDIVE010000004">
    <property type="protein sequence ID" value="MEN3068655.1"/>
    <property type="molecule type" value="Genomic_DNA"/>
</dbReference>
<keyword evidence="2" id="KW-1185">Reference proteome</keyword>
<protein>
    <submittedName>
        <fullName evidence="1">SHOCT domain-containing protein</fullName>
    </submittedName>
</protein>
<proteinExistence type="predicted"/>
<accession>A0ABU9YY63</accession>
<name>A0ABU9YY63_9RHOO</name>